<dbReference type="InterPro" id="IPR036291">
    <property type="entry name" value="NAD(P)-bd_dom_sf"/>
</dbReference>
<dbReference type="EMBL" id="JABEQF010000005">
    <property type="protein sequence ID" value="MBB2190084.1"/>
    <property type="molecule type" value="Genomic_DNA"/>
</dbReference>
<dbReference type="Gene3D" id="3.40.50.720">
    <property type="entry name" value="NAD(P)-binding Rossmann-like Domain"/>
    <property type="match status" value="2"/>
</dbReference>
<evidence type="ECO:0000256" key="1">
    <source>
        <dbReference type="ARBA" id="ARBA00023002"/>
    </source>
</evidence>
<dbReference type="PANTHER" id="PTHR43333:SF1">
    <property type="entry name" value="D-ISOMER SPECIFIC 2-HYDROXYACID DEHYDROGENASE NAD-BINDING DOMAIN-CONTAINING PROTEIN"/>
    <property type="match status" value="1"/>
</dbReference>
<protein>
    <submittedName>
        <fullName evidence="4">Glyoxylate/hydroxypyruvate reductase A</fullName>
    </submittedName>
</protein>
<comment type="caution">
    <text evidence="4">The sequence shown here is derived from an EMBL/GenBank/DDBJ whole genome shotgun (WGS) entry which is preliminary data.</text>
</comment>
<dbReference type="SUPFAM" id="SSF51735">
    <property type="entry name" value="NAD(P)-binding Rossmann-fold domains"/>
    <property type="match status" value="1"/>
</dbReference>
<dbReference type="AlphaFoldDB" id="A0A7W4JSI0"/>
<evidence type="ECO:0000313" key="4">
    <source>
        <dbReference type="EMBL" id="MBB2190084.1"/>
    </source>
</evidence>
<keyword evidence="5" id="KW-1185">Reference proteome</keyword>
<evidence type="ECO:0000313" key="5">
    <source>
        <dbReference type="Proteomes" id="UP000555756"/>
    </source>
</evidence>
<dbReference type="Pfam" id="PF02826">
    <property type="entry name" value="2-Hacid_dh_C"/>
    <property type="match status" value="1"/>
</dbReference>
<dbReference type="InterPro" id="IPR006140">
    <property type="entry name" value="D-isomer_DH_NAD-bd"/>
</dbReference>
<name>A0A7W4JSI0_9PROT</name>
<sequence>MSLVIRTSSARSAAWRAALSAQAPDLDIRIWPDVGDPAAVTHLLTWKPPSDLMARFPNLRMVFSEGAGVDQFLSLDLPDSVSLVRIVDPALTDMMVEYGVWATLALHRQAPAYRRSQAAHAWRPLTQPLARDRRIGVLGLGVLGAALLRRLHLFGFPCAGWSRSAHAIDGVTCFAGHDTLAAFLHRTDILICLLPLTDETRGILSARTFAALPQGAGVINCGRGGHMVEADLLAALEAGHLSHAILDVAGQEPLPADHPFWDHPGITLTPHVASDTTPASAAHQLVDNLRRLQAGQTPIGLVDRGRGY</sequence>
<keyword evidence="4" id="KW-0670">Pyruvate</keyword>
<evidence type="ECO:0000256" key="2">
    <source>
        <dbReference type="ARBA" id="ARBA00023027"/>
    </source>
</evidence>
<evidence type="ECO:0000259" key="3">
    <source>
        <dbReference type="Pfam" id="PF02826"/>
    </source>
</evidence>
<keyword evidence="1" id="KW-0560">Oxidoreductase</keyword>
<keyword evidence="2" id="KW-0520">NAD</keyword>
<dbReference type="RefSeq" id="WP_183119208.1">
    <property type="nucleotide sequence ID" value="NZ_JABEQF010000005.1"/>
</dbReference>
<dbReference type="PANTHER" id="PTHR43333">
    <property type="entry name" value="2-HACID_DH_C DOMAIN-CONTAINING PROTEIN"/>
    <property type="match status" value="1"/>
</dbReference>
<dbReference type="Proteomes" id="UP000555756">
    <property type="component" value="Unassembled WGS sequence"/>
</dbReference>
<dbReference type="CDD" id="cd12164">
    <property type="entry name" value="GDH_like_2"/>
    <property type="match status" value="1"/>
</dbReference>
<gene>
    <name evidence="4" type="ORF">HLH34_08890</name>
</gene>
<dbReference type="GO" id="GO:0051287">
    <property type="term" value="F:NAD binding"/>
    <property type="evidence" value="ECO:0007669"/>
    <property type="project" value="InterPro"/>
</dbReference>
<reference evidence="4 5" key="1">
    <citation type="submission" date="2020-04" db="EMBL/GenBank/DDBJ databases">
        <title>Description of novel Gluconacetobacter.</title>
        <authorList>
            <person name="Sombolestani A."/>
        </authorList>
    </citation>
    <scope>NUCLEOTIDE SEQUENCE [LARGE SCALE GENOMIC DNA]</scope>
    <source>
        <strain evidence="4 5">LMG 21311</strain>
    </source>
</reference>
<proteinExistence type="predicted"/>
<organism evidence="4 5">
    <name type="scientific">Gluconacetobacter azotocaptans</name>
    <dbReference type="NCBI Taxonomy" id="142834"/>
    <lineage>
        <taxon>Bacteria</taxon>
        <taxon>Pseudomonadati</taxon>
        <taxon>Pseudomonadota</taxon>
        <taxon>Alphaproteobacteria</taxon>
        <taxon>Acetobacterales</taxon>
        <taxon>Acetobacteraceae</taxon>
        <taxon>Gluconacetobacter</taxon>
    </lineage>
</organism>
<accession>A0A7W4JSI0</accession>
<dbReference type="GO" id="GO:0016491">
    <property type="term" value="F:oxidoreductase activity"/>
    <property type="evidence" value="ECO:0007669"/>
    <property type="project" value="UniProtKB-KW"/>
</dbReference>
<feature type="domain" description="D-isomer specific 2-hydroxyacid dehydrogenase NAD-binding" evidence="3">
    <location>
        <begin position="101"/>
        <end position="273"/>
    </location>
</feature>